<comment type="caution">
    <text evidence="1">The sequence shown here is derived from an EMBL/GenBank/DDBJ whole genome shotgun (WGS) entry which is preliminary data.</text>
</comment>
<evidence type="ECO:0000313" key="1">
    <source>
        <dbReference type="EMBL" id="KAI8000550.1"/>
    </source>
</evidence>
<evidence type="ECO:0000313" key="2">
    <source>
        <dbReference type="Proteomes" id="UP001060215"/>
    </source>
</evidence>
<proteinExistence type="predicted"/>
<sequence>LERHSERYDTWEFDLLLYGGLLLFCYCFAAFDCLLPAVVCSLVCLREFCSIYCCILFVAIVVLLICNCFDALVRSVSYSSVSLAANPRQSEFVVAYWFKRVLIEELVNRKNYSMLVEQCSTGAREESEKFSDMNIDPFKGVGNGGVASSSGSSSLGPYLANGGNVDKSYHSLSNDFSFHQGISSLHLPR</sequence>
<organism evidence="1 2">
    <name type="scientific">Camellia lanceoleosa</name>
    <dbReference type="NCBI Taxonomy" id="1840588"/>
    <lineage>
        <taxon>Eukaryota</taxon>
        <taxon>Viridiplantae</taxon>
        <taxon>Streptophyta</taxon>
        <taxon>Embryophyta</taxon>
        <taxon>Tracheophyta</taxon>
        <taxon>Spermatophyta</taxon>
        <taxon>Magnoliopsida</taxon>
        <taxon>eudicotyledons</taxon>
        <taxon>Gunneridae</taxon>
        <taxon>Pentapetalae</taxon>
        <taxon>asterids</taxon>
        <taxon>Ericales</taxon>
        <taxon>Theaceae</taxon>
        <taxon>Camellia</taxon>
    </lineage>
</organism>
<feature type="non-terminal residue" evidence="1">
    <location>
        <position position="1"/>
    </location>
</feature>
<protein>
    <submittedName>
        <fullName evidence="1">Uncharacterized protein</fullName>
    </submittedName>
</protein>
<name>A0ACC0GHL7_9ERIC</name>
<dbReference type="Proteomes" id="UP001060215">
    <property type="component" value="Chromosome 8"/>
</dbReference>
<accession>A0ACC0GHL7</accession>
<reference evidence="1 2" key="1">
    <citation type="journal article" date="2022" name="Plant J.">
        <title>Chromosome-level genome of Camellia lanceoleosa provides a valuable resource for understanding genome evolution and self-incompatibility.</title>
        <authorList>
            <person name="Gong W."/>
            <person name="Xiao S."/>
            <person name="Wang L."/>
            <person name="Liao Z."/>
            <person name="Chang Y."/>
            <person name="Mo W."/>
            <person name="Hu G."/>
            <person name="Li W."/>
            <person name="Zhao G."/>
            <person name="Zhu H."/>
            <person name="Hu X."/>
            <person name="Ji K."/>
            <person name="Xiang X."/>
            <person name="Song Q."/>
            <person name="Yuan D."/>
            <person name="Jin S."/>
            <person name="Zhang L."/>
        </authorList>
    </citation>
    <scope>NUCLEOTIDE SEQUENCE [LARGE SCALE GENOMIC DNA]</scope>
    <source>
        <strain evidence="1">SQ_2022a</strain>
    </source>
</reference>
<gene>
    <name evidence="1" type="ORF">LOK49_LG09G01034</name>
</gene>
<keyword evidence="2" id="KW-1185">Reference proteome</keyword>
<dbReference type="EMBL" id="CM045765">
    <property type="protein sequence ID" value="KAI8000550.1"/>
    <property type="molecule type" value="Genomic_DNA"/>
</dbReference>